<keyword evidence="4" id="KW-0670">Pyruvate</keyword>
<dbReference type="InterPro" id="IPR001307">
    <property type="entry name" value="Thiosulphate_STrfase_CS"/>
</dbReference>
<feature type="domain" description="Rhodanese" evidence="3">
    <location>
        <begin position="16"/>
        <end position="135"/>
    </location>
</feature>
<sequence length="281" mass="31710">MDNVLVSSTWLKEYLQDESLVLADCRFNLAKPSEGKNAYDDRHIPGAVYFHLDDELSGPVTTHGGRHPLPDRTSFANLLGEKGIDQKKTVVIYDDQGGAMAARLWWMLKYLGHENVAVLNGGFTAWEKAGYPVTSEPTRVIPTYFEPDIKEPDQLVQMDEVRRGDMLLIDSREPKRYQGIEEPIDKKAGHIPGAVNRFWKENLMDDQHWKSSQTLKEEWSFISSQTAPIIYCGSGVTACANLLALQHAGYPHGRLYLGSWSDWVSYDDNPVKKGISPLKDE</sequence>
<organism evidence="4 5">
    <name type="scientific">Marininema halotolerans</name>
    <dbReference type="NCBI Taxonomy" id="1155944"/>
    <lineage>
        <taxon>Bacteria</taxon>
        <taxon>Bacillati</taxon>
        <taxon>Bacillota</taxon>
        <taxon>Bacilli</taxon>
        <taxon>Bacillales</taxon>
        <taxon>Thermoactinomycetaceae</taxon>
        <taxon>Marininema</taxon>
    </lineage>
</organism>
<dbReference type="PANTHER" id="PTHR11364:SF27">
    <property type="entry name" value="SULFURTRANSFERASE"/>
    <property type="match status" value="1"/>
</dbReference>
<dbReference type="OrthoDB" id="9770030at2"/>
<dbReference type="EMBL" id="FPAA01000005">
    <property type="protein sequence ID" value="SFS64384.1"/>
    <property type="molecule type" value="Genomic_DNA"/>
</dbReference>
<gene>
    <name evidence="4" type="ORF">SAMN05444972_105108</name>
</gene>
<dbReference type="SUPFAM" id="SSF52821">
    <property type="entry name" value="Rhodanese/Cell cycle control phosphatase"/>
    <property type="match status" value="2"/>
</dbReference>
<dbReference type="AlphaFoldDB" id="A0A1I6RI94"/>
<evidence type="ECO:0000313" key="4">
    <source>
        <dbReference type="EMBL" id="SFS64384.1"/>
    </source>
</evidence>
<dbReference type="CDD" id="cd01448">
    <property type="entry name" value="TST_Repeat_1"/>
    <property type="match status" value="1"/>
</dbReference>
<dbReference type="FunFam" id="3.40.250.10:FF:000035">
    <property type="entry name" value="Thiosulfate sulfurtransferase"/>
    <property type="match status" value="1"/>
</dbReference>
<reference evidence="5" key="1">
    <citation type="submission" date="2016-10" db="EMBL/GenBank/DDBJ databases">
        <authorList>
            <person name="Varghese N."/>
            <person name="Submissions S."/>
        </authorList>
    </citation>
    <scope>NUCLEOTIDE SEQUENCE [LARGE SCALE GENOMIC DNA]</scope>
    <source>
        <strain evidence="5">DSM 45789</strain>
    </source>
</reference>
<dbReference type="Gene3D" id="3.40.250.10">
    <property type="entry name" value="Rhodanese-like domain"/>
    <property type="match status" value="2"/>
</dbReference>
<dbReference type="SMART" id="SM00450">
    <property type="entry name" value="RHOD"/>
    <property type="match status" value="2"/>
</dbReference>
<dbReference type="CDD" id="cd01449">
    <property type="entry name" value="TST_Repeat_2"/>
    <property type="match status" value="1"/>
</dbReference>
<dbReference type="PROSITE" id="PS00380">
    <property type="entry name" value="RHODANESE_1"/>
    <property type="match status" value="1"/>
</dbReference>
<dbReference type="Pfam" id="PF00581">
    <property type="entry name" value="Rhodanese"/>
    <property type="match status" value="2"/>
</dbReference>
<dbReference type="PROSITE" id="PS50206">
    <property type="entry name" value="RHODANESE_3"/>
    <property type="match status" value="2"/>
</dbReference>
<evidence type="ECO:0000256" key="2">
    <source>
        <dbReference type="ARBA" id="ARBA00022737"/>
    </source>
</evidence>
<dbReference type="InterPro" id="IPR001763">
    <property type="entry name" value="Rhodanese-like_dom"/>
</dbReference>
<evidence type="ECO:0000256" key="1">
    <source>
        <dbReference type="ARBA" id="ARBA00022679"/>
    </source>
</evidence>
<keyword evidence="5" id="KW-1185">Reference proteome</keyword>
<protein>
    <submittedName>
        <fullName evidence="4">Thiosulfate/3-mercaptopyruvate sulfurtransferase</fullName>
    </submittedName>
</protein>
<proteinExistence type="predicted"/>
<dbReference type="GO" id="GO:0004792">
    <property type="term" value="F:thiosulfate-cyanide sulfurtransferase activity"/>
    <property type="evidence" value="ECO:0007669"/>
    <property type="project" value="InterPro"/>
</dbReference>
<dbReference type="InterPro" id="IPR036873">
    <property type="entry name" value="Rhodanese-like_dom_sf"/>
</dbReference>
<evidence type="ECO:0000259" key="3">
    <source>
        <dbReference type="PROSITE" id="PS50206"/>
    </source>
</evidence>
<name>A0A1I6RI94_9BACL</name>
<dbReference type="InterPro" id="IPR045078">
    <property type="entry name" value="TST/MPST-like"/>
</dbReference>
<keyword evidence="1 4" id="KW-0808">Transferase</keyword>
<dbReference type="Proteomes" id="UP000198660">
    <property type="component" value="Unassembled WGS sequence"/>
</dbReference>
<feature type="domain" description="Rhodanese" evidence="3">
    <location>
        <begin position="162"/>
        <end position="272"/>
    </location>
</feature>
<accession>A0A1I6RI94</accession>
<dbReference type="PANTHER" id="PTHR11364">
    <property type="entry name" value="THIOSULFATE SULFERTANSFERASE"/>
    <property type="match status" value="1"/>
</dbReference>
<evidence type="ECO:0000313" key="5">
    <source>
        <dbReference type="Proteomes" id="UP000198660"/>
    </source>
</evidence>
<keyword evidence="2" id="KW-0677">Repeat</keyword>